<protein>
    <submittedName>
        <fullName evidence="1">Folate-binding protein</fullName>
    </submittedName>
</protein>
<name>A0A6G3X5U0_9ACTN</name>
<reference evidence="1" key="1">
    <citation type="submission" date="2020-01" db="EMBL/GenBank/DDBJ databases">
        <title>Insect and environment-associated Actinomycetes.</title>
        <authorList>
            <person name="Currrie C."/>
            <person name="Chevrette M."/>
            <person name="Carlson C."/>
            <person name="Stubbendieck R."/>
            <person name="Wendt-Pienkowski E."/>
        </authorList>
    </citation>
    <scope>NUCLEOTIDE SEQUENCE</scope>
    <source>
        <strain evidence="1">SID7499</strain>
    </source>
</reference>
<dbReference type="EMBL" id="JAAGMN010004421">
    <property type="protein sequence ID" value="NEE13027.1"/>
    <property type="molecule type" value="Genomic_DNA"/>
</dbReference>
<feature type="non-terminal residue" evidence="1">
    <location>
        <position position="86"/>
    </location>
</feature>
<evidence type="ECO:0000313" key="1">
    <source>
        <dbReference type="EMBL" id="NEE13027.1"/>
    </source>
</evidence>
<dbReference type="AlphaFoldDB" id="A0A6G3X5U0"/>
<feature type="non-terminal residue" evidence="1">
    <location>
        <position position="1"/>
    </location>
</feature>
<dbReference type="SUPFAM" id="SSF103025">
    <property type="entry name" value="Folate-binding domain"/>
    <property type="match status" value="1"/>
</dbReference>
<sequence>FYRVEVADRTGDIAVVHLPAGSIAETPDGAAVRETPQGRDLFLPRADLEAYAAAHGPAAGILAYEALRVEGHRPRVGFETDHRTIP</sequence>
<comment type="caution">
    <text evidence="1">The sequence shown here is derived from an EMBL/GenBank/DDBJ whole genome shotgun (WGS) entry which is preliminary data.</text>
</comment>
<proteinExistence type="predicted"/>
<gene>
    <name evidence="1" type="ORF">G3M58_42060</name>
</gene>
<accession>A0A6G3X5U0</accession>
<organism evidence="1">
    <name type="scientific">Streptomyces sp. SID7499</name>
    <dbReference type="NCBI Taxonomy" id="2706086"/>
    <lineage>
        <taxon>Bacteria</taxon>
        <taxon>Bacillati</taxon>
        <taxon>Actinomycetota</taxon>
        <taxon>Actinomycetes</taxon>
        <taxon>Kitasatosporales</taxon>
        <taxon>Streptomycetaceae</taxon>
        <taxon>Streptomyces</taxon>
    </lineage>
</organism>